<sequence>MNERSENLIYKDVIKATLYDNKDDFCPLRKEKQMDYLFSLLKEDFEKKNQKILDACCGYGRLIHFLNEFDTNQFYTGVDYVDELINQGKKHFTNNKNIDFEVYDIMKLSDKYHKAFDITINYKTLSWLPYYKTILTELIKATKNKIYITSLFYDGDVDFITKIYSNASKGTADNYTYLNTYSFPKFKKYCESIDVKEINSINMKLDFDLPESNNMNDLQTYTVSTKSGDRLEINGNVILNWKLIQLIIN</sequence>
<dbReference type="AlphaFoldDB" id="A0A1F4S8B2"/>
<reference evidence="2 3" key="1">
    <citation type="journal article" date="2016" name="Nat. Commun.">
        <title>Thousands of microbial genomes shed light on interconnected biogeochemical processes in an aquifer system.</title>
        <authorList>
            <person name="Anantharaman K."/>
            <person name="Brown C.T."/>
            <person name="Hug L.A."/>
            <person name="Sharon I."/>
            <person name="Castelle C.J."/>
            <person name="Probst A.J."/>
            <person name="Thomas B.C."/>
            <person name="Singh A."/>
            <person name="Wilkins M.J."/>
            <person name="Karaoz U."/>
            <person name="Brodie E.L."/>
            <person name="Williams K.H."/>
            <person name="Hubbard S.S."/>
            <person name="Banfield J.F."/>
        </authorList>
    </citation>
    <scope>NUCLEOTIDE SEQUENCE [LARGE SCALE GENOMIC DNA]</scope>
</reference>
<gene>
    <name evidence="2" type="ORF">A2290_03565</name>
</gene>
<dbReference type="SUPFAM" id="SSF53335">
    <property type="entry name" value="S-adenosyl-L-methionine-dependent methyltransferases"/>
    <property type="match status" value="1"/>
</dbReference>
<comment type="caution">
    <text evidence="2">The sequence shown here is derived from an EMBL/GenBank/DDBJ whole genome shotgun (WGS) entry which is preliminary data.</text>
</comment>
<evidence type="ECO:0000313" key="2">
    <source>
        <dbReference type="EMBL" id="OGC16662.1"/>
    </source>
</evidence>
<protein>
    <recommendedName>
        <fullName evidence="1">Methyltransferase domain-containing protein</fullName>
    </recommendedName>
</protein>
<dbReference type="EMBL" id="MEUA01000005">
    <property type="protein sequence ID" value="OGC16662.1"/>
    <property type="molecule type" value="Genomic_DNA"/>
</dbReference>
<name>A0A1F4S8B2_UNCSA</name>
<dbReference type="Proteomes" id="UP000177905">
    <property type="component" value="Unassembled WGS sequence"/>
</dbReference>
<dbReference type="InterPro" id="IPR029063">
    <property type="entry name" value="SAM-dependent_MTases_sf"/>
</dbReference>
<feature type="domain" description="Methyltransferase" evidence="1">
    <location>
        <begin position="47"/>
        <end position="168"/>
    </location>
</feature>
<dbReference type="CDD" id="cd02440">
    <property type="entry name" value="AdoMet_MTases"/>
    <property type="match status" value="1"/>
</dbReference>
<proteinExistence type="predicted"/>
<accession>A0A1F4S8B2</accession>
<dbReference type="Gene3D" id="3.40.50.150">
    <property type="entry name" value="Vaccinia Virus protein VP39"/>
    <property type="match status" value="1"/>
</dbReference>
<dbReference type="InterPro" id="IPR025714">
    <property type="entry name" value="Methyltranfer_dom"/>
</dbReference>
<evidence type="ECO:0000259" key="1">
    <source>
        <dbReference type="Pfam" id="PF13847"/>
    </source>
</evidence>
<evidence type="ECO:0000313" key="3">
    <source>
        <dbReference type="Proteomes" id="UP000177905"/>
    </source>
</evidence>
<dbReference type="Pfam" id="PF13847">
    <property type="entry name" value="Methyltransf_31"/>
    <property type="match status" value="1"/>
</dbReference>
<organism evidence="2 3">
    <name type="scientific">candidate division WOR-1 bacterium RIFOXYB2_FULL_36_35</name>
    <dbReference type="NCBI Taxonomy" id="1802578"/>
    <lineage>
        <taxon>Bacteria</taxon>
        <taxon>Bacillati</taxon>
        <taxon>Saganbacteria</taxon>
    </lineage>
</organism>